<dbReference type="RefSeq" id="WP_108184728.1">
    <property type="nucleotide sequence ID" value="NZ_JAEKCZ010000026.1"/>
</dbReference>
<gene>
    <name evidence="2" type="ORF">JFT45_22075</name>
</gene>
<protein>
    <submittedName>
        <fullName evidence="2">Uncharacterized protein</fullName>
    </submittedName>
</protein>
<dbReference type="AlphaFoldDB" id="A0A8I1FR89"/>
<dbReference type="EMBL" id="JAEKCZ010000026">
    <property type="protein sequence ID" value="MBJ2259192.1"/>
    <property type="molecule type" value="Genomic_DNA"/>
</dbReference>
<proteinExistence type="predicted"/>
<feature type="transmembrane region" description="Helical" evidence="1">
    <location>
        <begin position="50"/>
        <end position="70"/>
    </location>
</feature>
<feature type="transmembrane region" description="Helical" evidence="1">
    <location>
        <begin position="7"/>
        <end position="30"/>
    </location>
</feature>
<keyword evidence="1" id="KW-0472">Membrane</keyword>
<name>A0A8I1FR89_9PSED</name>
<organism evidence="2 3">
    <name type="scientific">Pseudomonas psychrophila</name>
    <dbReference type="NCBI Taxonomy" id="122355"/>
    <lineage>
        <taxon>Bacteria</taxon>
        <taxon>Pseudomonadati</taxon>
        <taxon>Pseudomonadota</taxon>
        <taxon>Gammaproteobacteria</taxon>
        <taxon>Pseudomonadales</taxon>
        <taxon>Pseudomonadaceae</taxon>
        <taxon>Pseudomonas</taxon>
    </lineage>
</organism>
<dbReference type="Proteomes" id="UP000658390">
    <property type="component" value="Unassembled WGS sequence"/>
</dbReference>
<keyword evidence="1" id="KW-1133">Transmembrane helix</keyword>
<reference evidence="2" key="1">
    <citation type="submission" date="2020-12" db="EMBL/GenBank/DDBJ databases">
        <title>Antibiotic resistance and phylogeny of Pseudomonas spp. isolated over three decades from chicken meat in the Norwegian food chain.</title>
        <authorList>
            <person name="Moen B."/>
        </authorList>
    </citation>
    <scope>NUCLEOTIDE SEQUENCE</scope>
    <source>
        <strain evidence="2">MF6762</strain>
    </source>
</reference>
<sequence length="86" mass="9140">MPGKPLGYVLATLAATFISICIFGLTGTLFGGFLFDIGYSVDPITIGNKTAGIAAVLTFVFVATVSYRDYHFDPKTQKKMTANGPV</sequence>
<evidence type="ECO:0000313" key="2">
    <source>
        <dbReference type="EMBL" id="MBJ2259192.1"/>
    </source>
</evidence>
<comment type="caution">
    <text evidence="2">The sequence shown here is derived from an EMBL/GenBank/DDBJ whole genome shotgun (WGS) entry which is preliminary data.</text>
</comment>
<keyword evidence="1" id="KW-0812">Transmembrane</keyword>
<accession>A0A8I1FR89</accession>
<evidence type="ECO:0000256" key="1">
    <source>
        <dbReference type="SAM" id="Phobius"/>
    </source>
</evidence>
<evidence type="ECO:0000313" key="3">
    <source>
        <dbReference type="Proteomes" id="UP000658390"/>
    </source>
</evidence>